<dbReference type="Proteomes" id="UP001151760">
    <property type="component" value="Unassembled WGS sequence"/>
</dbReference>
<reference evidence="7" key="1">
    <citation type="journal article" date="2022" name="Int. J. Mol. Sci.">
        <title>Draft Genome of Tanacetum Coccineum: Genomic Comparison of Closely Related Tanacetum-Family Plants.</title>
        <authorList>
            <person name="Yamashiro T."/>
            <person name="Shiraishi A."/>
            <person name="Nakayama K."/>
            <person name="Satake H."/>
        </authorList>
    </citation>
    <scope>NUCLEOTIDE SEQUENCE</scope>
</reference>
<dbReference type="InterPro" id="IPR010851">
    <property type="entry name" value="DEFL"/>
</dbReference>
<keyword evidence="6" id="KW-0732">Signal</keyword>
<evidence type="ECO:0000313" key="8">
    <source>
        <dbReference type="Proteomes" id="UP001151760"/>
    </source>
</evidence>
<evidence type="ECO:0000256" key="4">
    <source>
        <dbReference type="ARBA" id="ARBA00022821"/>
    </source>
</evidence>
<feature type="chain" id="PRO_5046574503" evidence="6">
    <location>
        <begin position="26"/>
        <end position="93"/>
    </location>
</feature>
<dbReference type="PANTHER" id="PTHR33830">
    <property type="entry name" value="DEFENSIN-LIKE PROTEIN 184-RELATED"/>
    <property type="match status" value="1"/>
</dbReference>
<keyword evidence="4" id="KW-0611">Plant defense</keyword>
<evidence type="ECO:0000256" key="3">
    <source>
        <dbReference type="ARBA" id="ARBA00022577"/>
    </source>
</evidence>
<accession>A0ABQ5E186</accession>
<keyword evidence="5" id="KW-1015">Disulfide bond</keyword>
<proteinExistence type="inferred from homology"/>
<dbReference type="EMBL" id="BQNB010015793">
    <property type="protein sequence ID" value="GJT44203.1"/>
    <property type="molecule type" value="Genomic_DNA"/>
</dbReference>
<name>A0ABQ5E186_9ASTR</name>
<comment type="similarity">
    <text evidence="1">Belongs to the DEFL family.</text>
</comment>
<keyword evidence="8" id="KW-1185">Reference proteome</keyword>
<evidence type="ECO:0000256" key="6">
    <source>
        <dbReference type="SAM" id="SignalP"/>
    </source>
</evidence>
<gene>
    <name evidence="7" type="ORF">Tco_0952918</name>
</gene>
<evidence type="ECO:0000256" key="5">
    <source>
        <dbReference type="ARBA" id="ARBA00023157"/>
    </source>
</evidence>
<comment type="caution">
    <text evidence="7">The sequence shown here is derived from an EMBL/GenBank/DDBJ whole genome shotgun (WGS) entry which is preliminary data.</text>
</comment>
<protein>
    <submittedName>
        <fullName evidence="7">Defensin-like protein 165</fullName>
    </submittedName>
</protein>
<dbReference type="Pfam" id="PF07333">
    <property type="entry name" value="SLR1-BP"/>
    <property type="match status" value="1"/>
</dbReference>
<evidence type="ECO:0000313" key="7">
    <source>
        <dbReference type="EMBL" id="GJT44203.1"/>
    </source>
</evidence>
<dbReference type="PANTHER" id="PTHR33830:SF3">
    <property type="entry name" value="DEFENSIN-LIKE PROTEIN 127-RELATED"/>
    <property type="match status" value="1"/>
</dbReference>
<reference evidence="7" key="2">
    <citation type="submission" date="2022-01" db="EMBL/GenBank/DDBJ databases">
        <authorList>
            <person name="Yamashiro T."/>
            <person name="Shiraishi A."/>
            <person name="Satake H."/>
            <person name="Nakayama K."/>
        </authorList>
    </citation>
    <scope>NUCLEOTIDE SEQUENCE</scope>
</reference>
<keyword evidence="2" id="KW-0929">Antimicrobial</keyword>
<keyword evidence="3" id="KW-0295">Fungicide</keyword>
<sequence>MAKSISSCLLILIVVITVGVPMIDAKRCEKVLDPNNCDLPNCRQKCLQQFNGNGRCQESTPGSYACMCFYNCSSDNEEVDEGLTTAFAPSPYY</sequence>
<feature type="signal peptide" evidence="6">
    <location>
        <begin position="1"/>
        <end position="25"/>
    </location>
</feature>
<organism evidence="7 8">
    <name type="scientific">Tanacetum coccineum</name>
    <dbReference type="NCBI Taxonomy" id="301880"/>
    <lineage>
        <taxon>Eukaryota</taxon>
        <taxon>Viridiplantae</taxon>
        <taxon>Streptophyta</taxon>
        <taxon>Embryophyta</taxon>
        <taxon>Tracheophyta</taxon>
        <taxon>Spermatophyta</taxon>
        <taxon>Magnoliopsida</taxon>
        <taxon>eudicotyledons</taxon>
        <taxon>Gunneridae</taxon>
        <taxon>Pentapetalae</taxon>
        <taxon>asterids</taxon>
        <taxon>campanulids</taxon>
        <taxon>Asterales</taxon>
        <taxon>Asteraceae</taxon>
        <taxon>Asteroideae</taxon>
        <taxon>Anthemideae</taxon>
        <taxon>Anthemidinae</taxon>
        <taxon>Tanacetum</taxon>
    </lineage>
</organism>
<evidence type="ECO:0000256" key="2">
    <source>
        <dbReference type="ARBA" id="ARBA00022529"/>
    </source>
</evidence>
<evidence type="ECO:0000256" key="1">
    <source>
        <dbReference type="ARBA" id="ARBA00006722"/>
    </source>
</evidence>